<evidence type="ECO:0000259" key="2">
    <source>
        <dbReference type="PROSITE" id="PS51352"/>
    </source>
</evidence>
<dbReference type="EMBL" id="BLBS01000047">
    <property type="protein sequence ID" value="GET91201.1"/>
    <property type="molecule type" value="Genomic_DNA"/>
</dbReference>
<dbReference type="GO" id="GO:0005634">
    <property type="term" value="C:nucleus"/>
    <property type="evidence" value="ECO:0007669"/>
    <property type="project" value="TreeGrafter"/>
</dbReference>
<dbReference type="CDD" id="cd02964">
    <property type="entry name" value="TryX_like_family"/>
    <property type="match status" value="1"/>
</dbReference>
<feature type="transmembrane region" description="Helical" evidence="1">
    <location>
        <begin position="227"/>
        <end position="245"/>
    </location>
</feature>
<reference evidence="3" key="1">
    <citation type="submission" date="2019-11" db="EMBL/GenBank/DDBJ databases">
        <title>Leishmania tarentolae CDS.</title>
        <authorList>
            <person name="Goto Y."/>
            <person name="Yamagishi J."/>
        </authorList>
    </citation>
    <scope>NUCLEOTIDE SEQUENCE [LARGE SCALE GENOMIC DNA]</scope>
    <source>
        <strain evidence="3">Parrot Tar II</strain>
    </source>
</reference>
<dbReference type="GO" id="GO:0031397">
    <property type="term" value="P:negative regulation of protein ubiquitination"/>
    <property type="evidence" value="ECO:0007669"/>
    <property type="project" value="TreeGrafter"/>
</dbReference>
<dbReference type="Gene3D" id="3.40.30.10">
    <property type="entry name" value="Glutaredoxin"/>
    <property type="match status" value="1"/>
</dbReference>
<dbReference type="Pfam" id="PF13905">
    <property type="entry name" value="Thioredoxin_8"/>
    <property type="match status" value="1"/>
</dbReference>
<dbReference type="GO" id="GO:0004791">
    <property type="term" value="F:thioredoxin-disulfide reductase (NADPH) activity"/>
    <property type="evidence" value="ECO:0007669"/>
    <property type="project" value="TreeGrafter"/>
</dbReference>
<dbReference type="GO" id="GO:0030178">
    <property type="term" value="P:negative regulation of Wnt signaling pathway"/>
    <property type="evidence" value="ECO:0007669"/>
    <property type="project" value="TreeGrafter"/>
</dbReference>
<comment type="caution">
    <text evidence="3">The sequence shown here is derived from an EMBL/GenBank/DDBJ whole genome shotgun (WGS) entry which is preliminary data.</text>
</comment>
<dbReference type="InterPro" id="IPR013766">
    <property type="entry name" value="Thioredoxin_domain"/>
</dbReference>
<keyword evidence="1" id="KW-1133">Transmembrane helix</keyword>
<sequence length="249" mass="28840">MASHAVLPRERLFSTPPEQRHNKVQTQSVSFCRCTSPPPFASSVRLLLYVSSFFAKTRTRTYGMEPNFFNNSKLMLLCKDGSAVRAIDILKDAEYVLMYFSAHWCPPCRSFTPLLKDFYEKHHDKKKFEVVFMSFDESEGEMMRYFRESHGPYYCLPYADAKSMTRVWRDTYNVKTIPALLVFENSNPRKLIARCGRDMVINDPSADGFPWPDADAQRPAESFTLEYISKAVILLCILFFFYSLISSSL</sequence>
<protein>
    <submittedName>
        <fullName evidence="3">Tryparedoxin, putative</fullName>
    </submittedName>
</protein>
<dbReference type="PANTHER" id="PTHR46472:SF1">
    <property type="entry name" value="NUCLEOREDOXIN"/>
    <property type="match status" value="1"/>
</dbReference>
<organism evidence="3 4">
    <name type="scientific">Leishmania tarentolae</name>
    <name type="common">Sauroleishmania tarentolae</name>
    <dbReference type="NCBI Taxonomy" id="5689"/>
    <lineage>
        <taxon>Eukaryota</taxon>
        <taxon>Discoba</taxon>
        <taxon>Euglenozoa</taxon>
        <taxon>Kinetoplastea</taxon>
        <taxon>Metakinetoplastina</taxon>
        <taxon>Trypanosomatida</taxon>
        <taxon>Trypanosomatidae</taxon>
        <taxon>Leishmaniinae</taxon>
        <taxon>Leishmania</taxon>
        <taxon>lizard Leishmania</taxon>
    </lineage>
</organism>
<evidence type="ECO:0000313" key="3">
    <source>
        <dbReference type="EMBL" id="GET91201.1"/>
    </source>
</evidence>
<proteinExistence type="predicted"/>
<dbReference type="PROSITE" id="PS51352">
    <property type="entry name" value="THIOREDOXIN_2"/>
    <property type="match status" value="1"/>
</dbReference>
<keyword evidence="1" id="KW-0812">Transmembrane</keyword>
<dbReference type="PROSITE" id="PS00194">
    <property type="entry name" value="THIOREDOXIN_1"/>
    <property type="match status" value="1"/>
</dbReference>
<gene>
    <name evidence="3" type="ORF">LtaPh_3124000</name>
</gene>
<dbReference type="AlphaFoldDB" id="A0A640KPL9"/>
<dbReference type="InterPro" id="IPR036249">
    <property type="entry name" value="Thioredoxin-like_sf"/>
</dbReference>
<dbReference type="OrthoDB" id="409136at2759"/>
<dbReference type="SUPFAM" id="SSF52833">
    <property type="entry name" value="Thioredoxin-like"/>
    <property type="match status" value="1"/>
</dbReference>
<feature type="domain" description="Thioredoxin" evidence="2">
    <location>
        <begin position="59"/>
        <end position="219"/>
    </location>
</feature>
<dbReference type="PANTHER" id="PTHR46472">
    <property type="entry name" value="NUCLEOREDOXIN"/>
    <property type="match status" value="1"/>
</dbReference>
<dbReference type="InterPro" id="IPR017937">
    <property type="entry name" value="Thioredoxin_CS"/>
</dbReference>
<dbReference type="InterPro" id="IPR012336">
    <property type="entry name" value="Thioredoxin-like_fold"/>
</dbReference>
<evidence type="ECO:0000256" key="1">
    <source>
        <dbReference type="SAM" id="Phobius"/>
    </source>
</evidence>
<keyword evidence="4" id="KW-1185">Reference proteome</keyword>
<dbReference type="Proteomes" id="UP000419144">
    <property type="component" value="Unassembled WGS sequence"/>
</dbReference>
<name>A0A640KPL9_LEITA</name>
<accession>A0A640KPL9</accession>
<evidence type="ECO:0000313" key="4">
    <source>
        <dbReference type="Proteomes" id="UP000419144"/>
    </source>
</evidence>
<dbReference type="VEuPathDB" id="TriTrypDB:LtaPh_3124000"/>
<keyword evidence="1" id="KW-0472">Membrane</keyword>